<accession>A0A3P6T6M2</accession>
<dbReference type="GO" id="GO:0019674">
    <property type="term" value="P:NAD+ metabolic process"/>
    <property type="evidence" value="ECO:0007669"/>
    <property type="project" value="InterPro"/>
</dbReference>
<dbReference type="InterPro" id="IPR017437">
    <property type="entry name" value="ATP-NAD_kinase_PpnK-typ_C"/>
</dbReference>
<dbReference type="AlphaFoldDB" id="A0A3P6T6M2"/>
<dbReference type="Gene3D" id="2.60.200.30">
    <property type="entry name" value="Probable inorganic polyphosphate/atp-NAD kinase, domain 2"/>
    <property type="match status" value="1"/>
</dbReference>
<dbReference type="InterPro" id="IPR016064">
    <property type="entry name" value="NAD/diacylglycerol_kinase_sf"/>
</dbReference>
<keyword evidence="2" id="KW-1185">Reference proteome</keyword>
<dbReference type="Proteomes" id="UP000277928">
    <property type="component" value="Unassembled WGS sequence"/>
</dbReference>
<evidence type="ECO:0000313" key="2">
    <source>
        <dbReference type="Proteomes" id="UP000277928"/>
    </source>
</evidence>
<reference evidence="1 2" key="1">
    <citation type="submission" date="2018-08" db="EMBL/GenBank/DDBJ databases">
        <authorList>
            <person name="Laetsch R D."/>
            <person name="Stevens L."/>
            <person name="Kumar S."/>
            <person name="Blaxter L. M."/>
        </authorList>
    </citation>
    <scope>NUCLEOTIDE SEQUENCE [LARGE SCALE GENOMIC DNA]</scope>
</reference>
<name>A0A3P6T6M2_LITSI</name>
<sequence length="384" mass="43690">MVLSLEVPFLYYIMIRNSRTYPGLIFVPKHVVILSKTTRLDYGRQKHTQLNRVQFCALLKRSGCNYKGMKKKHNEQQNYVRAMRQCLESYGIEEVATRSEYTTQAVAHADAVFSAGDDGTFLVAAEKKRDHRAVVGFNTDPLGSEGYLCIAREGTEPFAEIIEKLLKGECRRIRRQRIRVAILNWVENNENNAEYDEECYEKSERLRKGRIFTMKLFLQDDCDPEYPLLALNDVFIGESHAFRVSNYDIEIDGPMVRQKSCGMTACTGRGSNLSWNYNINRVSEQHVGELLSVMEGMHLLTTIPTNAITHEICKPIVFTARDPLFNTTFPAGTQRGFAKKIRVRSRCTNGYIVLDGNASVPFNSGMKVLLEIHESDALCPTVFS</sequence>
<dbReference type="PANTHER" id="PTHR13158:SF4">
    <property type="entry name" value="NAD(+) KINASE"/>
    <property type="match status" value="1"/>
</dbReference>
<protein>
    <submittedName>
        <fullName evidence="1">Uncharacterized protein</fullName>
    </submittedName>
</protein>
<dbReference type="OrthoDB" id="185618at2759"/>
<evidence type="ECO:0000313" key="1">
    <source>
        <dbReference type="EMBL" id="VDK83686.1"/>
    </source>
</evidence>
<organism evidence="1 2">
    <name type="scientific">Litomosoides sigmodontis</name>
    <name type="common">Filarial nematode worm</name>
    <dbReference type="NCBI Taxonomy" id="42156"/>
    <lineage>
        <taxon>Eukaryota</taxon>
        <taxon>Metazoa</taxon>
        <taxon>Ecdysozoa</taxon>
        <taxon>Nematoda</taxon>
        <taxon>Chromadorea</taxon>
        <taxon>Rhabditida</taxon>
        <taxon>Spirurina</taxon>
        <taxon>Spiruromorpha</taxon>
        <taxon>Filarioidea</taxon>
        <taxon>Onchocercidae</taxon>
        <taxon>Litomosoides</taxon>
    </lineage>
</organism>
<dbReference type="PANTHER" id="PTHR13158">
    <property type="match status" value="1"/>
</dbReference>
<dbReference type="STRING" id="42156.A0A3P6T6M2"/>
<dbReference type="GO" id="GO:0005739">
    <property type="term" value="C:mitochondrion"/>
    <property type="evidence" value="ECO:0007669"/>
    <property type="project" value="TreeGrafter"/>
</dbReference>
<dbReference type="OMA" id="YGMNRVE"/>
<dbReference type="SUPFAM" id="SSF111331">
    <property type="entry name" value="NAD kinase/diacylglycerol kinase-like"/>
    <property type="match status" value="1"/>
</dbReference>
<proteinExistence type="predicted"/>
<dbReference type="GO" id="GO:0003951">
    <property type="term" value="F:NAD+ kinase activity"/>
    <property type="evidence" value="ECO:0007669"/>
    <property type="project" value="InterPro"/>
</dbReference>
<dbReference type="EMBL" id="UYRX01000546">
    <property type="protein sequence ID" value="VDK83686.1"/>
    <property type="molecule type" value="Genomic_DNA"/>
</dbReference>
<dbReference type="InterPro" id="IPR017438">
    <property type="entry name" value="ATP-NAD_kinase_N"/>
</dbReference>
<dbReference type="Gene3D" id="3.40.50.10330">
    <property type="entry name" value="Probable inorganic polyphosphate/atp-NAD kinase, domain 1"/>
    <property type="match status" value="1"/>
</dbReference>
<gene>
    <name evidence="1" type="ORF">NLS_LOCUS6311</name>
</gene>